<evidence type="ECO:0000313" key="3">
    <source>
        <dbReference type="Proteomes" id="UP000248423"/>
    </source>
</evidence>
<dbReference type="Proteomes" id="UP000248423">
    <property type="component" value="Unassembled WGS sequence"/>
</dbReference>
<gene>
    <name evidence="2" type="ORF">BO78DRAFT_204408</name>
</gene>
<evidence type="ECO:0000313" key="2">
    <source>
        <dbReference type="EMBL" id="PYI10555.1"/>
    </source>
</evidence>
<dbReference type="VEuPathDB" id="FungiDB:BO78DRAFT_204408"/>
<sequence length="285" mass="31265">MFAFTSKRQRDQENDDFDGNATREKKKHRPLALRASPTTLQFPSFQKSNRVVSRFGLSTPTPVESSDDDKDDNGLGKSVYNGPTQPVCVPIPTTTLQNSQNFPPTLSANMDIDNGKETQGLQSAPITHSFVDQSFILSERPTTHSAYGVVPTAKDSVAKAHHQSFTSSTQQGAHRDPYSTQDRVWWCGQRLPSPVSDDEDAMAVSSKDSASDADMTYLSQPASPPPWDPGTTADLQPSMGLADHAVRGNSPNPASKKMAFSMGYRADCDKCRRKVPGHYSHIIRH</sequence>
<feature type="compositionally biased region" description="Low complexity" evidence="1">
    <location>
        <begin position="202"/>
        <end position="214"/>
    </location>
</feature>
<dbReference type="EMBL" id="KZ826321">
    <property type="protein sequence ID" value="PYI10555.1"/>
    <property type="molecule type" value="Genomic_DNA"/>
</dbReference>
<protein>
    <submittedName>
        <fullName evidence="2">Uncharacterized protein</fullName>
    </submittedName>
</protein>
<dbReference type="AlphaFoldDB" id="A0A319ERY0"/>
<keyword evidence="3" id="KW-1185">Reference proteome</keyword>
<feature type="compositionally biased region" description="Polar residues" evidence="1">
    <location>
        <begin position="36"/>
        <end position="64"/>
    </location>
</feature>
<evidence type="ECO:0000256" key="1">
    <source>
        <dbReference type="SAM" id="MobiDB-lite"/>
    </source>
</evidence>
<reference evidence="2 3" key="1">
    <citation type="submission" date="2018-02" db="EMBL/GenBank/DDBJ databases">
        <title>The genomes of Aspergillus section Nigri reveals drivers in fungal speciation.</title>
        <authorList>
            <consortium name="DOE Joint Genome Institute"/>
            <person name="Vesth T.C."/>
            <person name="Nybo J."/>
            <person name="Theobald S."/>
            <person name="Brandl J."/>
            <person name="Frisvad J.C."/>
            <person name="Nielsen K.F."/>
            <person name="Lyhne E.K."/>
            <person name="Kogle M.E."/>
            <person name="Kuo A."/>
            <person name="Riley R."/>
            <person name="Clum A."/>
            <person name="Nolan M."/>
            <person name="Lipzen A."/>
            <person name="Salamov A."/>
            <person name="Henrissat B."/>
            <person name="Wiebenga A."/>
            <person name="De vries R.P."/>
            <person name="Grigoriev I.V."/>
            <person name="Mortensen U.H."/>
            <person name="Andersen M.R."/>
            <person name="Baker S.E."/>
        </authorList>
    </citation>
    <scope>NUCLEOTIDE SEQUENCE [LARGE SCALE GENOMIC DNA]</scope>
    <source>
        <strain evidence="2 3">CBS 121057</strain>
    </source>
</reference>
<accession>A0A319ERY0</accession>
<feature type="region of interest" description="Disordered" evidence="1">
    <location>
        <begin position="1"/>
        <end position="84"/>
    </location>
</feature>
<proteinExistence type="predicted"/>
<dbReference type="OrthoDB" id="2446291at2759"/>
<organism evidence="2 3">
    <name type="scientific">Aspergillus sclerotiicarbonarius (strain CBS 121057 / IBT 28362)</name>
    <dbReference type="NCBI Taxonomy" id="1448318"/>
    <lineage>
        <taxon>Eukaryota</taxon>
        <taxon>Fungi</taxon>
        <taxon>Dikarya</taxon>
        <taxon>Ascomycota</taxon>
        <taxon>Pezizomycotina</taxon>
        <taxon>Eurotiomycetes</taxon>
        <taxon>Eurotiomycetidae</taxon>
        <taxon>Eurotiales</taxon>
        <taxon>Aspergillaceae</taxon>
        <taxon>Aspergillus</taxon>
        <taxon>Aspergillus subgen. Circumdati</taxon>
    </lineage>
</organism>
<feature type="region of interest" description="Disordered" evidence="1">
    <location>
        <begin position="195"/>
        <end position="232"/>
    </location>
</feature>
<name>A0A319ERY0_ASPSB</name>